<dbReference type="PANTHER" id="PTHR39179">
    <property type="entry name" value="SPORE COAT PROTEIN I"/>
    <property type="match status" value="1"/>
</dbReference>
<organism evidence="2 3">
    <name type="scientific">Lutispora saccharofermentans</name>
    <dbReference type="NCBI Taxonomy" id="3024236"/>
    <lineage>
        <taxon>Bacteria</taxon>
        <taxon>Bacillati</taxon>
        <taxon>Bacillota</taxon>
        <taxon>Clostridia</taxon>
        <taxon>Lutisporales</taxon>
        <taxon>Lutisporaceae</taxon>
        <taxon>Lutispora</taxon>
    </lineage>
</organism>
<gene>
    <name evidence="2" type="ORF">LJD61_05655</name>
</gene>
<keyword evidence="3" id="KW-1185">Reference proteome</keyword>
<dbReference type="InterPro" id="IPR014255">
    <property type="entry name" value="Spore_coat_CotS"/>
</dbReference>
<reference evidence="2 3" key="1">
    <citation type="submission" date="2021-10" db="EMBL/GenBank/DDBJ databases">
        <title>Lutispora strain m25 sp. nov., a thermophilic, non-spore-forming bacterium isolated from a lab-scale methanogenic bioreactor digesting anaerobic sludge.</title>
        <authorList>
            <person name="El Houari A."/>
            <person name="Mcdonald J."/>
        </authorList>
    </citation>
    <scope>NUCLEOTIDE SEQUENCE [LARGE SCALE GENOMIC DNA]</scope>
    <source>
        <strain evidence="3">m25</strain>
    </source>
</reference>
<dbReference type="InterPro" id="IPR002575">
    <property type="entry name" value="Aminoglycoside_PTrfase"/>
</dbReference>
<dbReference type="Proteomes" id="UP001651880">
    <property type="component" value="Unassembled WGS sequence"/>
</dbReference>
<accession>A0ABT1NCQ5</accession>
<name>A0ABT1NCQ5_9FIRM</name>
<keyword evidence="2" id="KW-0946">Virion</keyword>
<proteinExistence type="predicted"/>
<comment type="caution">
    <text evidence="2">The sequence shown here is derived from an EMBL/GenBank/DDBJ whole genome shotgun (WGS) entry which is preliminary data.</text>
</comment>
<dbReference type="InterPro" id="IPR011009">
    <property type="entry name" value="Kinase-like_dom_sf"/>
</dbReference>
<sequence length="350" mass="41562">MTIDTFTMENKYRDRDILSDYNLNLELFNIMGLDVQDIAPVRNVFRITTQKGMFSLKRVIYEKAEIDFIMSAVEHLKQKGFQNVMEYVPREDGSLFYEYDREKYYLTKWVDGRELDYLNPIDLQAAAKLLAQLHIASQGFDTSAVPISRNLLGMWPKNFKERILEMKEMKFKALLKRARESFDRIFLDFVDMCLEDGNRALKLLSDSPYDALVDKAEEEKGFIHHDYAHHNLIQSFDGKLYVLDFDYCAIDVRIHDLGSLIIRNMKKTGWDIDRALYIIEGYNEVSAVSNDELKVLVPFFLFPQDFWQISKQYYVEKKDWGDRDYLDKMNTKSQYTISRRQFIEEFEKRL</sequence>
<evidence type="ECO:0000313" key="2">
    <source>
        <dbReference type="EMBL" id="MCQ1529032.1"/>
    </source>
</evidence>
<dbReference type="PANTHER" id="PTHR39179:SF1">
    <property type="entry name" value="SPORE COAT PROTEIN I"/>
    <property type="match status" value="1"/>
</dbReference>
<dbReference type="InterPro" id="IPR047175">
    <property type="entry name" value="CotS-like"/>
</dbReference>
<feature type="domain" description="Aminoglycoside phosphotransferase" evidence="1">
    <location>
        <begin position="42"/>
        <end position="263"/>
    </location>
</feature>
<dbReference type="Pfam" id="PF01636">
    <property type="entry name" value="APH"/>
    <property type="match status" value="1"/>
</dbReference>
<keyword evidence="2" id="KW-0167">Capsid protein</keyword>
<evidence type="ECO:0000259" key="1">
    <source>
        <dbReference type="Pfam" id="PF01636"/>
    </source>
</evidence>
<dbReference type="Gene3D" id="3.90.1200.10">
    <property type="match status" value="1"/>
</dbReference>
<evidence type="ECO:0000313" key="3">
    <source>
        <dbReference type="Proteomes" id="UP001651880"/>
    </source>
</evidence>
<dbReference type="SUPFAM" id="SSF56112">
    <property type="entry name" value="Protein kinase-like (PK-like)"/>
    <property type="match status" value="1"/>
</dbReference>
<protein>
    <submittedName>
        <fullName evidence="2">CotS family spore coat protein</fullName>
    </submittedName>
</protein>
<dbReference type="EMBL" id="JAJEKE010000003">
    <property type="protein sequence ID" value="MCQ1529032.1"/>
    <property type="molecule type" value="Genomic_DNA"/>
</dbReference>
<dbReference type="NCBIfam" id="TIGR02906">
    <property type="entry name" value="spore_CotS"/>
    <property type="match status" value="1"/>
</dbReference>
<dbReference type="RefSeq" id="WP_255226550.1">
    <property type="nucleotide sequence ID" value="NZ_JAJEKE010000003.1"/>
</dbReference>
<dbReference type="Gene3D" id="3.30.200.20">
    <property type="entry name" value="Phosphorylase Kinase, domain 1"/>
    <property type="match status" value="1"/>
</dbReference>